<feature type="compositionally biased region" description="Polar residues" evidence="9">
    <location>
        <begin position="383"/>
        <end position="397"/>
    </location>
</feature>
<evidence type="ECO:0000256" key="4">
    <source>
        <dbReference type="ARBA" id="ARBA00023015"/>
    </source>
</evidence>
<feature type="compositionally biased region" description="Polar residues" evidence="9">
    <location>
        <begin position="78"/>
        <end position="89"/>
    </location>
</feature>
<accession>A0A5J5B5I4</accession>
<evidence type="ECO:0000256" key="7">
    <source>
        <dbReference type="ARBA" id="ARBA00023242"/>
    </source>
</evidence>
<keyword evidence="12" id="KW-1185">Reference proteome</keyword>
<sequence>MSEVRDPAITLFGRKISLPDFQIPAEFGDKSDLDCQIQPVAEVMDECGEATKMEVEGPAKLESGKRCDPLGLVEGEENNQQTPTTQDNKATVDCKPDEDRPTETDLVCQEKAFKKPDKVLPCPRCNSLDTKFCYFNNYNVNQPRHFCKNCQRYWTAGGTMRNVPVGAGRRKNKHLFTQNRQVVSSDGVPVSQVDTLPSTSHQLISCVGLSPCSRPSHGTDEVLKSTSDVPLCESMETVLNLEEQKRGVETGSTAHGVNGEEPSSSGSSLTSTGNEFPEKVIPVEQTTLAPNAGIPGHPLQCYPGPPWAYSWNPGWNEIVYRPESGNPYQIQWGSPPMIAVPGFCTPSITVPIVPASYWGSVPGWDIRKWNSPLVGCTSGLSPSSASNTGCSDNNSPTLGKHSRDANLQVEEKTEKFLWVPKTLRIDDPDEAAKSSIWATLRIKPDRNQPVLKGGIFKAFQSKTEGSASRSDADQILHANPAALSRSHTFQEST</sequence>
<dbReference type="GO" id="GO:0005634">
    <property type="term" value="C:nucleus"/>
    <property type="evidence" value="ECO:0007669"/>
    <property type="project" value="UniProtKB-SubCell"/>
</dbReference>
<evidence type="ECO:0000256" key="8">
    <source>
        <dbReference type="PROSITE-ProRule" id="PRU00071"/>
    </source>
</evidence>
<feature type="compositionally biased region" description="Low complexity" evidence="9">
    <location>
        <begin position="263"/>
        <end position="273"/>
    </location>
</feature>
<dbReference type="EMBL" id="CM018039">
    <property type="protein sequence ID" value="KAA8537067.1"/>
    <property type="molecule type" value="Genomic_DNA"/>
</dbReference>
<protein>
    <recommendedName>
        <fullName evidence="10">Dof-type domain-containing protein</fullName>
    </recommendedName>
</protein>
<dbReference type="PANTHER" id="PTHR31089">
    <property type="entry name" value="CYCLIC DOF FACTOR 2"/>
    <property type="match status" value="1"/>
</dbReference>
<dbReference type="AlphaFoldDB" id="A0A5J5B5I4"/>
<keyword evidence="4" id="KW-0805">Transcription regulation</keyword>
<dbReference type="OrthoDB" id="1927254at2759"/>
<keyword evidence="1" id="KW-0479">Metal-binding</keyword>
<dbReference type="GO" id="GO:0003677">
    <property type="term" value="F:DNA binding"/>
    <property type="evidence" value="ECO:0007669"/>
    <property type="project" value="UniProtKB-UniRule"/>
</dbReference>
<name>A0A5J5B5I4_9ASTE</name>
<dbReference type="PROSITE" id="PS01361">
    <property type="entry name" value="ZF_DOF_1"/>
    <property type="match status" value="1"/>
</dbReference>
<dbReference type="PROSITE" id="PS50884">
    <property type="entry name" value="ZF_DOF_2"/>
    <property type="match status" value="1"/>
</dbReference>
<proteinExistence type="predicted"/>
<keyword evidence="6" id="KW-0804">Transcription</keyword>
<feature type="region of interest" description="Disordered" evidence="9">
    <location>
        <begin position="74"/>
        <end position="98"/>
    </location>
</feature>
<keyword evidence="3" id="KW-0862">Zinc</keyword>
<evidence type="ECO:0000256" key="1">
    <source>
        <dbReference type="ARBA" id="ARBA00022723"/>
    </source>
</evidence>
<reference evidence="11 12" key="1">
    <citation type="submission" date="2019-09" db="EMBL/GenBank/DDBJ databases">
        <title>A chromosome-level genome assembly of the Chinese tupelo Nyssa sinensis.</title>
        <authorList>
            <person name="Yang X."/>
            <person name="Kang M."/>
            <person name="Yang Y."/>
            <person name="Xiong H."/>
            <person name="Wang M."/>
            <person name="Zhang Z."/>
            <person name="Wang Z."/>
            <person name="Wu H."/>
            <person name="Ma T."/>
            <person name="Liu J."/>
            <person name="Xi Z."/>
        </authorList>
    </citation>
    <scope>NUCLEOTIDE SEQUENCE [LARGE SCALE GENOMIC DNA]</scope>
    <source>
        <strain evidence="11">J267</strain>
        <tissue evidence="11">Leaf</tissue>
    </source>
</reference>
<evidence type="ECO:0000256" key="6">
    <source>
        <dbReference type="ARBA" id="ARBA00023163"/>
    </source>
</evidence>
<evidence type="ECO:0000256" key="2">
    <source>
        <dbReference type="ARBA" id="ARBA00022771"/>
    </source>
</evidence>
<evidence type="ECO:0000313" key="12">
    <source>
        <dbReference type="Proteomes" id="UP000325577"/>
    </source>
</evidence>
<organism evidence="11 12">
    <name type="scientific">Nyssa sinensis</name>
    <dbReference type="NCBI Taxonomy" id="561372"/>
    <lineage>
        <taxon>Eukaryota</taxon>
        <taxon>Viridiplantae</taxon>
        <taxon>Streptophyta</taxon>
        <taxon>Embryophyta</taxon>
        <taxon>Tracheophyta</taxon>
        <taxon>Spermatophyta</taxon>
        <taxon>Magnoliopsida</taxon>
        <taxon>eudicotyledons</taxon>
        <taxon>Gunneridae</taxon>
        <taxon>Pentapetalae</taxon>
        <taxon>asterids</taxon>
        <taxon>Cornales</taxon>
        <taxon>Nyssaceae</taxon>
        <taxon>Nyssa</taxon>
    </lineage>
</organism>
<feature type="region of interest" description="Disordered" evidence="9">
    <location>
        <begin position="244"/>
        <end position="275"/>
    </location>
</feature>
<evidence type="ECO:0000256" key="9">
    <source>
        <dbReference type="SAM" id="MobiDB-lite"/>
    </source>
</evidence>
<keyword evidence="5 8" id="KW-0238">DNA-binding</keyword>
<dbReference type="Pfam" id="PF02701">
    <property type="entry name" value="Zn_ribbon_Dof"/>
    <property type="match status" value="1"/>
</dbReference>
<dbReference type="Proteomes" id="UP000325577">
    <property type="component" value="Linkage Group LG16"/>
</dbReference>
<evidence type="ECO:0000313" key="11">
    <source>
        <dbReference type="EMBL" id="KAA8537067.1"/>
    </source>
</evidence>
<keyword evidence="7 8" id="KW-0539">Nucleus</keyword>
<evidence type="ECO:0000256" key="3">
    <source>
        <dbReference type="ARBA" id="ARBA00022833"/>
    </source>
</evidence>
<evidence type="ECO:0000259" key="10">
    <source>
        <dbReference type="PROSITE" id="PS50884"/>
    </source>
</evidence>
<dbReference type="InterPro" id="IPR003851">
    <property type="entry name" value="Znf_Dof"/>
</dbReference>
<evidence type="ECO:0000256" key="5">
    <source>
        <dbReference type="ARBA" id="ARBA00023125"/>
    </source>
</evidence>
<dbReference type="GO" id="GO:0008270">
    <property type="term" value="F:zinc ion binding"/>
    <property type="evidence" value="ECO:0007669"/>
    <property type="project" value="UniProtKB-KW"/>
</dbReference>
<dbReference type="PANTHER" id="PTHR31089:SF47">
    <property type="entry name" value="DOF-TYPE DOMAIN-CONTAINING PROTEIN"/>
    <property type="match status" value="1"/>
</dbReference>
<feature type="region of interest" description="Disordered" evidence="9">
    <location>
        <begin position="383"/>
        <end position="405"/>
    </location>
</feature>
<gene>
    <name evidence="11" type="ORF">F0562_029545</name>
</gene>
<comment type="subcellular location">
    <subcellularLocation>
        <location evidence="8">Nucleus</location>
    </subcellularLocation>
</comment>
<dbReference type="InterPro" id="IPR045174">
    <property type="entry name" value="Dof"/>
</dbReference>
<dbReference type="GO" id="GO:0003700">
    <property type="term" value="F:DNA-binding transcription factor activity"/>
    <property type="evidence" value="ECO:0007669"/>
    <property type="project" value="InterPro"/>
</dbReference>
<feature type="domain" description="Dof-type" evidence="10">
    <location>
        <begin position="120"/>
        <end position="174"/>
    </location>
</feature>
<keyword evidence="2 8" id="KW-0863">Zinc-finger</keyword>